<reference evidence="2" key="1">
    <citation type="journal article" date="2014" name="Int. J. Syst. Evol. Microbiol.">
        <title>Complete genome sequence of Corynebacterium casei LMG S-19264T (=DSM 44701T), isolated from a smear-ripened cheese.</title>
        <authorList>
            <consortium name="US DOE Joint Genome Institute (JGI-PGF)"/>
            <person name="Walter F."/>
            <person name="Albersmeier A."/>
            <person name="Kalinowski J."/>
            <person name="Ruckert C."/>
        </authorList>
    </citation>
    <scope>NUCLEOTIDE SEQUENCE</scope>
    <source>
        <strain evidence="2">CCM 8433</strain>
    </source>
</reference>
<dbReference type="PANTHER" id="PTHR33797">
    <property type="entry name" value="ORGANIC HYDROPEROXIDE RESISTANCE PROTEIN-LIKE"/>
    <property type="match status" value="1"/>
</dbReference>
<organism evidence="2 3">
    <name type="scientific">Enterococcus alcedinis</name>
    <dbReference type="NCBI Taxonomy" id="1274384"/>
    <lineage>
        <taxon>Bacteria</taxon>
        <taxon>Bacillati</taxon>
        <taxon>Bacillota</taxon>
        <taxon>Bacilli</taxon>
        <taxon>Lactobacillales</taxon>
        <taxon>Enterococcaceae</taxon>
        <taxon>Enterococcus</taxon>
    </lineage>
</organism>
<reference evidence="2" key="2">
    <citation type="submission" date="2020-09" db="EMBL/GenBank/DDBJ databases">
        <authorList>
            <person name="Sun Q."/>
            <person name="Sedlacek I."/>
        </authorList>
    </citation>
    <scope>NUCLEOTIDE SEQUENCE</scope>
    <source>
        <strain evidence="2">CCM 8433</strain>
    </source>
</reference>
<accession>A0A917N5E0</accession>
<dbReference type="InterPro" id="IPR015946">
    <property type="entry name" value="KH_dom-like_a/b"/>
</dbReference>
<evidence type="ECO:0000313" key="2">
    <source>
        <dbReference type="EMBL" id="GGI66216.1"/>
    </source>
</evidence>
<dbReference type="InterPro" id="IPR019953">
    <property type="entry name" value="OHR"/>
</dbReference>
<keyword evidence="3" id="KW-1185">Reference proteome</keyword>
<gene>
    <name evidence="2" type="ORF">GCM10011482_18700</name>
</gene>
<dbReference type="InterPro" id="IPR036102">
    <property type="entry name" value="OsmC/Ohrsf"/>
</dbReference>
<dbReference type="RefSeq" id="WP_188368049.1">
    <property type="nucleotide sequence ID" value="NZ_BMDT01000009.1"/>
</dbReference>
<name>A0A917N5E0_9ENTE</name>
<comment type="similarity">
    <text evidence="1">Belongs to the OsmC/Ohr family.</text>
</comment>
<dbReference type="SUPFAM" id="SSF82784">
    <property type="entry name" value="OsmC-like"/>
    <property type="match status" value="1"/>
</dbReference>
<dbReference type="EMBL" id="BMDT01000009">
    <property type="protein sequence ID" value="GGI66216.1"/>
    <property type="molecule type" value="Genomic_DNA"/>
</dbReference>
<dbReference type="Proteomes" id="UP000622610">
    <property type="component" value="Unassembled WGS sequence"/>
</dbReference>
<dbReference type="GO" id="GO:0006979">
    <property type="term" value="P:response to oxidative stress"/>
    <property type="evidence" value="ECO:0007669"/>
    <property type="project" value="InterPro"/>
</dbReference>
<sequence>MKKVYETKIINTGGREGEVHSPDQSFKYKVTSPGKKVENATNPEQLFAAAYSACFNGALELVMDQEKDVHPSTITARVSLYADDVEGFHIGVVLEVHIDGVDEARALELTKKADQVCPYSKALRNNVEVTFEIV</sequence>
<dbReference type="AlphaFoldDB" id="A0A917N5E0"/>
<dbReference type="InterPro" id="IPR003718">
    <property type="entry name" value="OsmC/Ohr_fam"/>
</dbReference>
<protein>
    <submittedName>
        <fullName evidence="2">Osmotically inducible protein C</fullName>
    </submittedName>
</protein>
<evidence type="ECO:0000313" key="3">
    <source>
        <dbReference type="Proteomes" id="UP000622610"/>
    </source>
</evidence>
<proteinExistence type="inferred from homology"/>
<dbReference type="Gene3D" id="3.30.300.20">
    <property type="match status" value="1"/>
</dbReference>
<dbReference type="PANTHER" id="PTHR33797:SF2">
    <property type="entry name" value="ORGANIC HYDROPEROXIDE RESISTANCE PROTEIN-LIKE"/>
    <property type="match status" value="1"/>
</dbReference>
<dbReference type="Pfam" id="PF02566">
    <property type="entry name" value="OsmC"/>
    <property type="match status" value="1"/>
</dbReference>
<evidence type="ECO:0000256" key="1">
    <source>
        <dbReference type="ARBA" id="ARBA00007378"/>
    </source>
</evidence>
<dbReference type="NCBIfam" id="TIGR03561">
    <property type="entry name" value="organ_hyd_perox"/>
    <property type="match status" value="1"/>
</dbReference>
<comment type="caution">
    <text evidence="2">The sequence shown here is derived from an EMBL/GenBank/DDBJ whole genome shotgun (WGS) entry which is preliminary data.</text>
</comment>